<name>A0A6M4ATT1_9SPHN</name>
<proteinExistence type="predicted"/>
<keyword evidence="2" id="KW-1185">Reference proteome</keyword>
<dbReference type="RefSeq" id="WP_169944319.1">
    <property type="nucleotide sequence ID" value="NZ_CP053015.1"/>
</dbReference>
<dbReference type="AlphaFoldDB" id="A0A6M4ATT1"/>
<gene>
    <name evidence="1" type="ORF">GV829_04675</name>
</gene>
<sequence length="951" mass="100267">MTVPVSEPIATYSGDGTANPLSFPHRFLTVGDLRVTAIAADGGETVLTINIHYTVTGADNPAGGTVTPLAVRPSGTSWRIERVTPIEQPTDYVSGNAFPAESHERALDRLAMIAQDQARDVADIAARAPMVAFGETAPAIGEISDGQLLGQVAGKLVGINADVSGAAQYVADAAEQAGIATDQADLSLIRAAAALGGQEAAEDAAALAEQQVDLAEIQADRAASVALVNGCYPNAYAAAVPRGVTALAFVGGSGYTNGTHALVASGGPTDFAGTITVAGGAITAATILNPGLSTSGTAPTLTFPAAGAGTGGSVTATVGYRVPLGETYWAADASGRVANQWRNTAGSPVPVTSGGVQHSHSLRPMVEEALIAHTPLLNSAILSTRPELRRLKRLWMLDNSKEYAVQWFDRQTGLLRCRFAEVADPTKVYYAHLFGGNPNPSTDPGLNGGVGKVLVNVIGPTAGVIAGQALIDLDDGANYGPPSILTLSTTRLDPNALGFTAFEQQAILTVMNSGKPPDYGVFQPKATVTALNEFITWIGCDHVPASSRESLYVSQVILQRPGASTTWTARLTVSCERMGVIVGTFYTSIESATNPFLAGGYFPTNLSRMTLRIASLTGPAVNSGIEVHLRLDWTKMSGLANLTYTSYSQTGIHPRNVRTPRTVRAEARASTVEPYRTIFWGTGLDPVTPNVSGLTGYPSLLAAVQAQMFPGTTYDISNFEMFQMIAPGAPILFQCVVDGHVEDITYRNVPGRGLISDLIIPHGAIIRGLGMGNTVLRTDGGSDVRPVWERIFSSEVEDLTIYNRNAGGYVEHNDNQSERSKASGVGEKIQNFAITQIARRVEFKTDNATQSGVGMGISSDQLGRYEECVFKRTVSSTLPFFYSHGSVTTSNPTRKGRLEFINCRDESHPDCLNSIATAANAGQDTLPHELLVSGGTLRAITLASNWRRIGG</sequence>
<dbReference type="EMBL" id="CP053015">
    <property type="protein sequence ID" value="QJQ31830.1"/>
    <property type="molecule type" value="Genomic_DNA"/>
</dbReference>
<reference evidence="1 2" key="1">
    <citation type="submission" date="2020-01" db="EMBL/GenBank/DDBJ databases">
        <title>Sphingomonas sp. strain CSW-10.</title>
        <authorList>
            <person name="Chen W.-M."/>
        </authorList>
    </citation>
    <scope>NUCLEOTIDE SEQUENCE [LARGE SCALE GENOMIC DNA]</scope>
    <source>
        <strain evidence="1 2">CSW-10</strain>
    </source>
</reference>
<dbReference type="Proteomes" id="UP000503018">
    <property type="component" value="Chromosome"/>
</dbReference>
<dbReference type="KEGG" id="slan:GV829_04675"/>
<organism evidence="1 2">
    <name type="scientific">Sphingomonas lacunae</name>
    <dbReference type="NCBI Taxonomy" id="2698828"/>
    <lineage>
        <taxon>Bacteria</taxon>
        <taxon>Pseudomonadati</taxon>
        <taxon>Pseudomonadota</taxon>
        <taxon>Alphaproteobacteria</taxon>
        <taxon>Sphingomonadales</taxon>
        <taxon>Sphingomonadaceae</taxon>
        <taxon>Sphingomonas</taxon>
    </lineage>
</organism>
<evidence type="ECO:0000313" key="2">
    <source>
        <dbReference type="Proteomes" id="UP000503018"/>
    </source>
</evidence>
<evidence type="ECO:0000313" key="1">
    <source>
        <dbReference type="EMBL" id="QJQ31830.1"/>
    </source>
</evidence>
<accession>A0A6M4ATT1</accession>
<protein>
    <submittedName>
        <fullName evidence="1">Uncharacterized protein</fullName>
    </submittedName>
</protein>